<gene>
    <name evidence="1" type="ORF">MNBD_IGNAVI01-1275</name>
</gene>
<reference evidence="1" key="1">
    <citation type="submission" date="2018-06" db="EMBL/GenBank/DDBJ databases">
        <authorList>
            <person name="Zhirakovskaya E."/>
        </authorList>
    </citation>
    <scope>NUCLEOTIDE SEQUENCE</scope>
</reference>
<evidence type="ECO:0008006" key="2">
    <source>
        <dbReference type="Google" id="ProtNLM"/>
    </source>
</evidence>
<name>A0A3B1CI06_9ZZZZ</name>
<dbReference type="EMBL" id="UOGD01000254">
    <property type="protein sequence ID" value="VAX23584.1"/>
    <property type="molecule type" value="Genomic_DNA"/>
</dbReference>
<dbReference type="AlphaFoldDB" id="A0A3B1CI06"/>
<accession>A0A3B1CI06</accession>
<protein>
    <recommendedName>
        <fullName evidence="2">NAD-dependent epimerase/dehydratase domain-containing protein</fullName>
    </recommendedName>
</protein>
<feature type="non-terminal residue" evidence="1">
    <location>
        <position position="57"/>
    </location>
</feature>
<dbReference type="SUPFAM" id="SSF51735">
    <property type="entry name" value="NAD(P)-binding Rossmann-fold domains"/>
    <property type="match status" value="1"/>
</dbReference>
<proteinExistence type="predicted"/>
<evidence type="ECO:0000313" key="1">
    <source>
        <dbReference type="EMBL" id="VAX23584.1"/>
    </source>
</evidence>
<dbReference type="InterPro" id="IPR036291">
    <property type="entry name" value="NAD(P)-bd_dom_sf"/>
</dbReference>
<sequence>MKVLFIGGTGIISTAVSRLTVEKGIDLYLFNRGMNTEFTPKGAHVITGNINDFEKTK</sequence>
<organism evidence="1">
    <name type="scientific">hydrothermal vent metagenome</name>
    <dbReference type="NCBI Taxonomy" id="652676"/>
    <lineage>
        <taxon>unclassified sequences</taxon>
        <taxon>metagenomes</taxon>
        <taxon>ecological metagenomes</taxon>
    </lineage>
</organism>